<dbReference type="AlphaFoldDB" id="A0A7J7JGN7"/>
<organism evidence="1 2">
    <name type="scientific">Bugula neritina</name>
    <name type="common">Brown bryozoan</name>
    <name type="synonym">Sertularia neritina</name>
    <dbReference type="NCBI Taxonomy" id="10212"/>
    <lineage>
        <taxon>Eukaryota</taxon>
        <taxon>Metazoa</taxon>
        <taxon>Spiralia</taxon>
        <taxon>Lophotrochozoa</taxon>
        <taxon>Bryozoa</taxon>
        <taxon>Gymnolaemata</taxon>
        <taxon>Cheilostomatida</taxon>
        <taxon>Flustrina</taxon>
        <taxon>Buguloidea</taxon>
        <taxon>Bugulidae</taxon>
        <taxon>Bugula</taxon>
    </lineage>
</organism>
<protein>
    <submittedName>
        <fullName evidence="1">Uncharacterized protein</fullName>
    </submittedName>
</protein>
<evidence type="ECO:0000313" key="1">
    <source>
        <dbReference type="EMBL" id="KAF6025489.1"/>
    </source>
</evidence>
<dbReference type="EMBL" id="VXIV02002455">
    <property type="protein sequence ID" value="KAF6025489.1"/>
    <property type="molecule type" value="Genomic_DNA"/>
</dbReference>
<gene>
    <name evidence="1" type="ORF">EB796_016213</name>
</gene>
<comment type="caution">
    <text evidence="1">The sequence shown here is derived from an EMBL/GenBank/DDBJ whole genome shotgun (WGS) entry which is preliminary data.</text>
</comment>
<dbReference type="Proteomes" id="UP000593567">
    <property type="component" value="Unassembled WGS sequence"/>
</dbReference>
<proteinExistence type="predicted"/>
<accession>A0A7J7JGN7</accession>
<evidence type="ECO:0000313" key="2">
    <source>
        <dbReference type="Proteomes" id="UP000593567"/>
    </source>
</evidence>
<sequence>MRLFSNWRGNLKTKECPKSSGHHVVYASLPKNTTVCYKWQLLDADGRTVKEREGQRTIKVQETDLTVQDFFGVYGSVLPQVFQPELKEELYGSADLIDFLTPNSEDQPLINEATTSGVGHIELAGREEEQPSLNPSADSNNLCMDWLLKQDVPQVDTNTTNLLDQTDTAGYNMENQNWLKEGDNFLVDVSNTDVTDQAVPLMSKPSNECTGIKTSTYQLPCYFIGDLSTLDVARKIANKLPWILELPTGLVKRVLYAVGILSGEKQQEIADELKKLRLLVILAKIEHTVRKRMQFLLATVQ</sequence>
<reference evidence="1" key="1">
    <citation type="submission" date="2020-06" db="EMBL/GenBank/DDBJ databases">
        <title>Draft genome of Bugula neritina, a colonial animal packing powerful symbionts and potential medicines.</title>
        <authorList>
            <person name="Rayko M."/>
        </authorList>
    </citation>
    <scope>NUCLEOTIDE SEQUENCE [LARGE SCALE GENOMIC DNA]</scope>
    <source>
        <strain evidence="1">Kwan_BN1</strain>
    </source>
</reference>
<name>A0A7J7JGN7_BUGNE</name>
<keyword evidence="2" id="KW-1185">Reference proteome</keyword>